<dbReference type="Pfam" id="PF03008">
    <property type="entry name" value="DUF234"/>
    <property type="match status" value="1"/>
</dbReference>
<keyword evidence="4" id="KW-1185">Reference proteome</keyword>
<dbReference type="GO" id="GO:0005524">
    <property type="term" value="F:ATP binding"/>
    <property type="evidence" value="ECO:0007669"/>
    <property type="project" value="InterPro"/>
</dbReference>
<evidence type="ECO:0000313" key="3">
    <source>
        <dbReference type="EMBL" id="KSV59334.1"/>
    </source>
</evidence>
<proteinExistence type="predicted"/>
<dbReference type="AlphaFoldDB" id="A0A0V8QGF6"/>
<dbReference type="InterPro" id="IPR036390">
    <property type="entry name" value="WH_DNA-bd_sf"/>
</dbReference>
<dbReference type="PANTHER" id="PTHR34704">
    <property type="entry name" value="ATPASE"/>
    <property type="match status" value="1"/>
</dbReference>
<dbReference type="STRING" id="290052.ASU35_09240"/>
<reference evidence="3 4" key="1">
    <citation type="submission" date="2015-11" db="EMBL/GenBank/DDBJ databases">
        <title>Butyribacter intestini gen. nov., sp. nov., a butyric acid-producing bacterium of the family Lachnospiraceae isolated from the human faeces.</title>
        <authorList>
            <person name="Zou Y."/>
            <person name="Xue W."/>
            <person name="Luo G."/>
            <person name="Lv M."/>
        </authorList>
    </citation>
    <scope>NUCLEOTIDE SEQUENCE [LARGE SCALE GENOMIC DNA]</scope>
    <source>
        <strain evidence="3 4">ACET-33324</strain>
    </source>
</reference>
<dbReference type="InterPro" id="IPR004256">
    <property type="entry name" value="DUF234"/>
</dbReference>
<dbReference type="RefSeq" id="WP_058352403.1">
    <property type="nucleotide sequence ID" value="NZ_CABMMD010000147.1"/>
</dbReference>
<protein>
    <recommendedName>
        <fullName evidence="2">AAA+ ATPase domain-containing protein</fullName>
    </recommendedName>
</protein>
<dbReference type="Pfam" id="PF01637">
    <property type="entry name" value="ATPase_2"/>
    <property type="match status" value="1"/>
</dbReference>
<dbReference type="SUPFAM" id="SSF46785">
    <property type="entry name" value="Winged helix' DNA-binding domain"/>
    <property type="match status" value="1"/>
</dbReference>
<dbReference type="Proteomes" id="UP000054874">
    <property type="component" value="Unassembled WGS sequence"/>
</dbReference>
<dbReference type="GO" id="GO:0003677">
    <property type="term" value="F:DNA binding"/>
    <property type="evidence" value="ECO:0007669"/>
    <property type="project" value="UniProtKB-KW"/>
</dbReference>
<accession>A0A0V8QGF6</accession>
<comment type="caution">
    <text evidence="3">The sequence shown here is derived from an EMBL/GenBank/DDBJ whole genome shotgun (WGS) entry which is preliminary data.</text>
</comment>
<sequence>MFVGRANELKFLENYYNRKGSSMVVLYGRQGIGKTELLRLFAKNKQCIYYCVAECSEKEQKKRLADCLGVEEDSYEELFYVAVKSAPVLIIDEFNNGVRQSQEFMTGILSAMALENDWGRTLVILVSSSVSWVENDMVRSLGRAALSISALLKLKELNFMDIMTRFPEYSVKECVTAYGILGGVPAYLNYWNKNRSVKENIMALFLHKDGRLYREAEDFLKTELRELPLYNTILAYLAAGKNQLNELFEETGFSRAKISVYIKNLIEMDIVEKVFSYDTKGKENTQKGLYRIKDTFLLFWYRFVFPNLSELEFRQIEEVYDRKIRQELEKYLELSFIKVCQEYMQLLSDYKKLDSAIEQQGSWFGKEGRLDLLGQFSNGSFFAGGCKWSPEPFSEEDFMKILYLSEKAKVEPDYYYLFSQNGFASSMEVKAKGMDNVILMDLEDM</sequence>
<gene>
    <name evidence="3" type="ORF">ASU35_09240</name>
</gene>
<dbReference type="Gene3D" id="3.40.50.300">
    <property type="entry name" value="P-loop containing nucleotide triphosphate hydrolases"/>
    <property type="match status" value="1"/>
</dbReference>
<dbReference type="EMBL" id="LNAM01000147">
    <property type="protein sequence ID" value="KSV59334.1"/>
    <property type="molecule type" value="Genomic_DNA"/>
</dbReference>
<dbReference type="InterPro" id="IPR027417">
    <property type="entry name" value="P-loop_NTPase"/>
</dbReference>
<evidence type="ECO:0000313" key="4">
    <source>
        <dbReference type="Proteomes" id="UP000054874"/>
    </source>
</evidence>
<dbReference type="SUPFAM" id="SSF52540">
    <property type="entry name" value="P-loop containing nucleoside triphosphate hydrolases"/>
    <property type="match status" value="1"/>
</dbReference>
<dbReference type="SMART" id="SM00382">
    <property type="entry name" value="AAA"/>
    <property type="match status" value="1"/>
</dbReference>
<dbReference type="InterPro" id="IPR011579">
    <property type="entry name" value="ATPase_dom"/>
</dbReference>
<dbReference type="InterPro" id="IPR003593">
    <property type="entry name" value="AAA+_ATPase"/>
</dbReference>
<keyword evidence="1" id="KW-0238">DNA-binding</keyword>
<feature type="domain" description="AAA+ ATPase" evidence="2">
    <location>
        <begin position="20"/>
        <end position="154"/>
    </location>
</feature>
<dbReference type="PANTHER" id="PTHR34704:SF1">
    <property type="entry name" value="ATPASE"/>
    <property type="match status" value="1"/>
</dbReference>
<evidence type="ECO:0000259" key="2">
    <source>
        <dbReference type="SMART" id="SM00382"/>
    </source>
</evidence>
<dbReference type="OrthoDB" id="9813134at2"/>
<organism evidence="3 4">
    <name type="scientific">Acetivibrio ethanolgignens</name>
    <dbReference type="NCBI Taxonomy" id="290052"/>
    <lineage>
        <taxon>Bacteria</taxon>
        <taxon>Bacillati</taxon>
        <taxon>Bacillota</taxon>
        <taxon>Clostridia</taxon>
        <taxon>Eubacteriales</taxon>
        <taxon>Oscillospiraceae</taxon>
        <taxon>Acetivibrio</taxon>
    </lineage>
</organism>
<name>A0A0V8QGF6_9FIRM</name>
<evidence type="ECO:0000256" key="1">
    <source>
        <dbReference type="ARBA" id="ARBA00023125"/>
    </source>
</evidence>